<feature type="domain" description="SPOR" evidence="2">
    <location>
        <begin position="162"/>
        <end position="251"/>
    </location>
</feature>
<gene>
    <name evidence="3" type="ORF">MNBD_ALPHA05-1298</name>
</gene>
<dbReference type="EMBL" id="UOEH01000593">
    <property type="protein sequence ID" value="VAW07645.1"/>
    <property type="molecule type" value="Genomic_DNA"/>
</dbReference>
<sequence length="258" mass="27358">METALALPYKVLRISALMLLLSGCSTLTDRWGSANGDVDGMVQAAELRTAELEVEVAQLKSDKERLASELEELQRENDKLAAADEDTSAADEAAKLAEATALANSELKLRDGAVSGSAVVEAADGSAIANGAAPVAPAPRLVQPTFASTDAVFENEASGDIETASVLFGVHLASYRKVREARDGWRKLQRQNPDELGLLEPRIERVRLKGKGVFLRLIGGGFSSQEKAAALCASLQQKGLFCSVSGFNGKRLSQLETG</sequence>
<dbReference type="PROSITE" id="PS51724">
    <property type="entry name" value="SPOR"/>
    <property type="match status" value="1"/>
</dbReference>
<evidence type="ECO:0000256" key="1">
    <source>
        <dbReference type="SAM" id="Coils"/>
    </source>
</evidence>
<dbReference type="Pfam" id="PF05036">
    <property type="entry name" value="SPOR"/>
    <property type="match status" value="1"/>
</dbReference>
<feature type="coiled-coil region" evidence="1">
    <location>
        <begin position="42"/>
        <end position="90"/>
    </location>
</feature>
<dbReference type="AlphaFoldDB" id="A0A3B0SPA3"/>
<evidence type="ECO:0000259" key="2">
    <source>
        <dbReference type="PROSITE" id="PS51724"/>
    </source>
</evidence>
<accession>A0A3B0SPA3</accession>
<organism evidence="3">
    <name type="scientific">hydrothermal vent metagenome</name>
    <dbReference type="NCBI Taxonomy" id="652676"/>
    <lineage>
        <taxon>unclassified sequences</taxon>
        <taxon>metagenomes</taxon>
        <taxon>ecological metagenomes</taxon>
    </lineage>
</organism>
<evidence type="ECO:0000313" key="3">
    <source>
        <dbReference type="EMBL" id="VAW07645.1"/>
    </source>
</evidence>
<dbReference type="InterPro" id="IPR007730">
    <property type="entry name" value="SPOR-like_dom"/>
</dbReference>
<name>A0A3B0SPA3_9ZZZZ</name>
<dbReference type="InterPro" id="IPR036680">
    <property type="entry name" value="SPOR-like_sf"/>
</dbReference>
<proteinExistence type="predicted"/>
<dbReference type="GO" id="GO:0042834">
    <property type="term" value="F:peptidoglycan binding"/>
    <property type="evidence" value="ECO:0007669"/>
    <property type="project" value="InterPro"/>
</dbReference>
<dbReference type="Gene3D" id="3.30.70.1070">
    <property type="entry name" value="Sporulation related repeat"/>
    <property type="match status" value="1"/>
</dbReference>
<keyword evidence="1" id="KW-0175">Coiled coil</keyword>
<protein>
    <recommendedName>
        <fullName evidence="2">SPOR domain-containing protein</fullName>
    </recommendedName>
</protein>
<reference evidence="3" key="1">
    <citation type="submission" date="2018-06" db="EMBL/GenBank/DDBJ databases">
        <authorList>
            <person name="Zhirakovskaya E."/>
        </authorList>
    </citation>
    <scope>NUCLEOTIDE SEQUENCE</scope>
</reference>